<feature type="compositionally biased region" description="Polar residues" evidence="1">
    <location>
        <begin position="40"/>
        <end position="59"/>
    </location>
</feature>
<proteinExistence type="predicted"/>
<protein>
    <submittedName>
        <fullName evidence="2">Uncharacterized protein</fullName>
    </submittedName>
</protein>
<name>A0A5N7BVL6_PETAA</name>
<evidence type="ECO:0000313" key="2">
    <source>
        <dbReference type="EMBL" id="KAE8385876.1"/>
    </source>
</evidence>
<sequence>MYFDSGDLGLSAADRVTDHGIIQTGAAHPIRDRISRRYASVSNTSNTYKDANRTFSGEKSPNPKIIDSPLHQQNQDQEQEDAES</sequence>
<accession>A0A5N7BVL6</accession>
<dbReference type="AlphaFoldDB" id="A0A5N7BVL6"/>
<accession>A0A5N6FGD7</accession>
<gene>
    <name evidence="2" type="ORF">BDV23DRAFT_12551</name>
</gene>
<feature type="region of interest" description="Disordered" evidence="1">
    <location>
        <begin position="38"/>
        <end position="84"/>
    </location>
</feature>
<reference evidence="2" key="1">
    <citation type="submission" date="2019-04" db="EMBL/GenBank/DDBJ databases">
        <title>Friends and foes A comparative genomics studyof 23 Aspergillus species from section Flavi.</title>
        <authorList>
            <consortium name="DOE Joint Genome Institute"/>
            <person name="Kjaerbolling I."/>
            <person name="Vesth T."/>
            <person name="Frisvad J.C."/>
            <person name="Nybo J.L."/>
            <person name="Theobald S."/>
            <person name="Kildgaard S."/>
            <person name="Isbrandt T."/>
            <person name="Kuo A."/>
            <person name="Sato A."/>
            <person name="Lyhne E.K."/>
            <person name="Kogle M.E."/>
            <person name="Wiebenga A."/>
            <person name="Kun R.S."/>
            <person name="Lubbers R.J."/>
            <person name="Makela M.R."/>
            <person name="Barry K."/>
            <person name="Chovatia M."/>
            <person name="Clum A."/>
            <person name="Daum C."/>
            <person name="Haridas S."/>
            <person name="He G."/>
            <person name="LaButti K."/>
            <person name="Lipzen A."/>
            <person name="Mondo S."/>
            <person name="Riley R."/>
            <person name="Salamov A."/>
            <person name="Simmons B.A."/>
            <person name="Magnuson J.K."/>
            <person name="Henrissat B."/>
            <person name="Mortensen U.H."/>
            <person name="Larsen T.O."/>
            <person name="Devries R.P."/>
            <person name="Grigoriev I.V."/>
            <person name="Machida M."/>
            <person name="Baker S.E."/>
            <person name="Andersen M.R."/>
        </authorList>
    </citation>
    <scope>NUCLEOTIDE SEQUENCE [LARGE SCALE GENOMIC DNA]</scope>
    <source>
        <strain evidence="2">IBT 14317</strain>
    </source>
</reference>
<dbReference type="Proteomes" id="UP000326877">
    <property type="component" value="Unassembled WGS sequence"/>
</dbReference>
<dbReference type="EMBL" id="ML735323">
    <property type="protein sequence ID" value="KAE8385876.1"/>
    <property type="molecule type" value="Genomic_DNA"/>
</dbReference>
<evidence type="ECO:0000256" key="1">
    <source>
        <dbReference type="SAM" id="MobiDB-lite"/>
    </source>
</evidence>
<dbReference type="OrthoDB" id="5949865at2759"/>
<organism evidence="2">
    <name type="scientific">Petromyces alliaceus</name>
    <name type="common">Aspergillus alliaceus</name>
    <dbReference type="NCBI Taxonomy" id="209559"/>
    <lineage>
        <taxon>Eukaryota</taxon>
        <taxon>Fungi</taxon>
        <taxon>Dikarya</taxon>
        <taxon>Ascomycota</taxon>
        <taxon>Pezizomycotina</taxon>
        <taxon>Eurotiomycetes</taxon>
        <taxon>Eurotiomycetidae</taxon>
        <taxon>Eurotiales</taxon>
        <taxon>Aspergillaceae</taxon>
        <taxon>Aspergillus</taxon>
        <taxon>Aspergillus subgen. Circumdati</taxon>
    </lineage>
</organism>